<reference evidence="1" key="1">
    <citation type="submission" date="2021-05" db="EMBL/GenBank/DDBJ databases">
        <authorList>
            <person name="Pan Q."/>
            <person name="Jouanno E."/>
            <person name="Zahm M."/>
            <person name="Klopp C."/>
            <person name="Cabau C."/>
            <person name="Louis A."/>
            <person name="Berthelot C."/>
            <person name="Parey E."/>
            <person name="Roest Crollius H."/>
            <person name="Montfort J."/>
            <person name="Robinson-Rechavi M."/>
            <person name="Bouchez O."/>
            <person name="Lampietro C."/>
            <person name="Lopez Roques C."/>
            <person name="Donnadieu C."/>
            <person name="Postlethwait J."/>
            <person name="Bobe J."/>
            <person name="Dillon D."/>
            <person name="Chandos A."/>
            <person name="von Hippel F."/>
            <person name="Guiguen Y."/>
        </authorList>
    </citation>
    <scope>NUCLEOTIDE SEQUENCE</scope>
    <source>
        <strain evidence="1">YG-Jan2019</strain>
    </source>
</reference>
<sequence length="325" mass="37678">MTELMDKGLDVEVMATDRSTSIQKIIREQYPDVQHEFDIWHTAKGFRKKMQKGKKKDTEILLASTRSVINHVWYSCATSKGDVEVLKRRWKSIQHHVCNEHEWTDDDGQQHMCDHAPLTSHEQKMRMWMTKDSVAFQDLSSLVLDKRLLRDVEKMGLFKHTGPLEVFHSALLKYLPKRQAFSFQGMRERCQLAILEHNENIVKRKQATTTTGQARFKQVFSKRSKQWVLKKIFTPHTTELFDTLIQRVMDRRQNPNIVSKVPTSLLPLPQPALPPNIAPVRKPSKEAAMSSFQSSFLDKQFPMAAYNSIFSHSCVYSDSATTVYI</sequence>
<accession>A0ACC2H8B6</accession>
<organism evidence="1 2">
    <name type="scientific">Dallia pectoralis</name>
    <name type="common">Alaska blackfish</name>
    <dbReference type="NCBI Taxonomy" id="75939"/>
    <lineage>
        <taxon>Eukaryota</taxon>
        <taxon>Metazoa</taxon>
        <taxon>Chordata</taxon>
        <taxon>Craniata</taxon>
        <taxon>Vertebrata</taxon>
        <taxon>Euteleostomi</taxon>
        <taxon>Actinopterygii</taxon>
        <taxon>Neopterygii</taxon>
        <taxon>Teleostei</taxon>
        <taxon>Protacanthopterygii</taxon>
        <taxon>Esociformes</taxon>
        <taxon>Umbridae</taxon>
        <taxon>Dallia</taxon>
    </lineage>
</organism>
<gene>
    <name evidence="1" type="ORF">DPEC_G00063320</name>
</gene>
<evidence type="ECO:0000313" key="2">
    <source>
        <dbReference type="Proteomes" id="UP001157502"/>
    </source>
</evidence>
<comment type="caution">
    <text evidence="1">The sequence shown here is derived from an EMBL/GenBank/DDBJ whole genome shotgun (WGS) entry which is preliminary data.</text>
</comment>
<keyword evidence="2" id="KW-1185">Reference proteome</keyword>
<evidence type="ECO:0000313" key="1">
    <source>
        <dbReference type="EMBL" id="KAJ8011920.1"/>
    </source>
</evidence>
<name>A0ACC2H8B6_DALPE</name>
<dbReference type="Proteomes" id="UP001157502">
    <property type="component" value="Chromosome 5"/>
</dbReference>
<proteinExistence type="predicted"/>
<dbReference type="EMBL" id="CM055732">
    <property type="protein sequence ID" value="KAJ8011920.1"/>
    <property type="molecule type" value="Genomic_DNA"/>
</dbReference>
<protein>
    <submittedName>
        <fullName evidence="1">Uncharacterized protein</fullName>
    </submittedName>
</protein>